<organism evidence="6 7">
    <name type="scientific">Anguilla anguilla</name>
    <name type="common">European freshwater eel</name>
    <name type="synonym">Muraena anguilla</name>
    <dbReference type="NCBI Taxonomy" id="7936"/>
    <lineage>
        <taxon>Eukaryota</taxon>
        <taxon>Metazoa</taxon>
        <taxon>Chordata</taxon>
        <taxon>Craniata</taxon>
        <taxon>Vertebrata</taxon>
        <taxon>Euteleostomi</taxon>
        <taxon>Actinopterygii</taxon>
        <taxon>Neopterygii</taxon>
        <taxon>Teleostei</taxon>
        <taxon>Anguilliformes</taxon>
        <taxon>Anguillidae</taxon>
        <taxon>Anguilla</taxon>
    </lineage>
</organism>
<dbReference type="InterPro" id="IPR029071">
    <property type="entry name" value="Ubiquitin-like_domsf"/>
</dbReference>
<dbReference type="Pfam" id="PF00610">
    <property type="entry name" value="DEP"/>
    <property type="match status" value="1"/>
</dbReference>
<sequence>MGEAEGMPSASEDGLLTAWRWNKNAKEQVQLKQKIRDLPGLLKHGLHLRKKSVEALPDTTPGPSSGFSKQKACLENFPCAGRALRNAFLSHGPYPAKDRIHLARIIRRSYVGLELVQWLLEQCLFIQCRMMATKVWQVLLELGILMSVDQHIVFEDSNTYYQFSFEECESQGCEFRNEAQWQNGVRLLLQLVPYVQFRVGMVTPPQDETQGRGGEISTEILQMKALERLTSTASGRDAGPGRREISTEILQMKALERLTSTVQNELAVALARKARKSMAEEDRAEPEEAREKKAQSPAEDKQGGVCTLHDKEEMTRLEMVQRLAKDGCRFLQTQNSKALDRAEPHSVEAVRVCLKERGQNVLVLQRVSSERPPPASAGGGRQEEKDRSGSSSAGGKTAGRAAAGSPGEESPSWAAPSARAGGRAGSRGACGSSSGGGGGDTEDVQRRAAPLLDLRLPAALVEEEEDEEDEEGSCDSGSSSSVSGEAVSVPTFDVPYFRYIDEEGEEETEEEEWSSSRSLSSAEDDSTDSSSLLSDRYVVVSGTPEKILEHLLSDLRLDDGQVTTQGKEAETLLDDFLLTYLRFRGKEEGKEALYRKRKVLHLVSQWSALYRDFLRDDEQVKLFMKTLYRDALDDLYEYPSLEKDLKEFQKLLRMHRRHTVDEYSPHRKNKALFHQLSLKENWLQPRGTQRETREVFCHVYVTMDSYLSVRTQVTVVAQDLLHAVAERLEYPEEDMVLVAVTYPEEKLILQPHDSIYSESMTTPGRLLVCHKDLTEIMNPFTDNAELQQRPVRLLGMNTWDVAVALTNFDWSLFNSIHEQELIYHTFSRQAGVGHTVALDLLLQRCNEVQLWVMTEVLLCASLCKRVQLFKKFIKIAAHCKAQRNLNSFFAIIMGLNTAAVSRLNQTWEKVPGKFKKLFSELDMLTDPSLNHKAYRETFKKMKPPKIPFMPLLLKDITFIHEGNKTFLDNLVNFEKLHMIADSVRLIRYCQTDHMGNEVAQKDSQDVRTYVHHLHIIDNQQTLFELSHRLEPRV</sequence>
<dbReference type="PROSITE" id="PS50009">
    <property type="entry name" value="RASGEF_CAT"/>
    <property type="match status" value="1"/>
</dbReference>
<dbReference type="Proteomes" id="UP001044222">
    <property type="component" value="Unassembled WGS sequence"/>
</dbReference>
<dbReference type="SUPFAM" id="SSF54236">
    <property type="entry name" value="Ubiquitin-like"/>
    <property type="match status" value="1"/>
</dbReference>
<dbReference type="SMART" id="SM00049">
    <property type="entry name" value="DEP"/>
    <property type="match status" value="1"/>
</dbReference>
<dbReference type="InterPro" id="IPR036388">
    <property type="entry name" value="WH-like_DNA-bd_sf"/>
</dbReference>
<feature type="compositionally biased region" description="Acidic residues" evidence="3">
    <location>
        <begin position="462"/>
        <end position="473"/>
    </location>
</feature>
<dbReference type="PROSITE" id="PS00720">
    <property type="entry name" value="RASGEF"/>
    <property type="match status" value="1"/>
</dbReference>
<dbReference type="InterPro" id="IPR000591">
    <property type="entry name" value="DEP_dom"/>
</dbReference>
<dbReference type="PANTHER" id="PTHR23113">
    <property type="entry name" value="GUANINE NUCLEOTIDE EXCHANGE FACTOR"/>
    <property type="match status" value="1"/>
</dbReference>
<dbReference type="SUPFAM" id="SSF46785">
    <property type="entry name" value="Winged helix' DNA-binding domain"/>
    <property type="match status" value="1"/>
</dbReference>
<dbReference type="SMART" id="SM00147">
    <property type="entry name" value="RasGEF"/>
    <property type="match status" value="1"/>
</dbReference>
<evidence type="ECO:0000313" key="6">
    <source>
        <dbReference type="EMBL" id="KAG5856710.1"/>
    </source>
</evidence>
<keyword evidence="1 2" id="KW-0344">Guanine-nucleotide releasing factor</keyword>
<dbReference type="FunFam" id="1.10.840.10:FF:000002">
    <property type="entry name" value="Rap guanine nucleotide exchange factor 4"/>
    <property type="match status" value="1"/>
</dbReference>
<feature type="region of interest" description="Disordered" evidence="3">
    <location>
        <begin position="277"/>
        <end position="310"/>
    </location>
</feature>
<feature type="compositionally biased region" description="Acidic residues" evidence="3">
    <location>
        <begin position="503"/>
        <end position="513"/>
    </location>
</feature>
<dbReference type="Gene3D" id="1.10.840.10">
    <property type="entry name" value="Ras guanine-nucleotide exchange factors catalytic domain"/>
    <property type="match status" value="1"/>
</dbReference>
<name>A0A9D3S6F8_ANGAN</name>
<dbReference type="CDD" id="cd04437">
    <property type="entry name" value="DEP_Epac"/>
    <property type="match status" value="1"/>
</dbReference>
<dbReference type="InterPro" id="IPR019804">
    <property type="entry name" value="Ras_G-nucl-exch_fac_CS"/>
</dbReference>
<dbReference type="GO" id="GO:0007265">
    <property type="term" value="P:Ras protein signal transduction"/>
    <property type="evidence" value="ECO:0007669"/>
    <property type="project" value="TreeGrafter"/>
</dbReference>
<dbReference type="Gene3D" id="1.10.10.10">
    <property type="entry name" value="Winged helix-like DNA-binding domain superfamily/Winged helix DNA-binding domain"/>
    <property type="match status" value="1"/>
</dbReference>
<reference evidence="6" key="1">
    <citation type="submission" date="2021-01" db="EMBL/GenBank/DDBJ databases">
        <title>A chromosome-scale assembly of European eel, Anguilla anguilla.</title>
        <authorList>
            <person name="Henkel C."/>
            <person name="Jong-Raadsen S.A."/>
            <person name="Dufour S."/>
            <person name="Weltzien F.-A."/>
            <person name="Palstra A.P."/>
            <person name="Pelster B."/>
            <person name="Spaink H.P."/>
            <person name="Van Den Thillart G.E."/>
            <person name="Jansen H."/>
            <person name="Zahm M."/>
            <person name="Klopp C."/>
            <person name="Cedric C."/>
            <person name="Louis A."/>
            <person name="Berthelot C."/>
            <person name="Parey E."/>
            <person name="Roest Crollius H."/>
            <person name="Montfort J."/>
            <person name="Robinson-Rechavi M."/>
            <person name="Bucao C."/>
            <person name="Bouchez O."/>
            <person name="Gislard M."/>
            <person name="Lluch J."/>
            <person name="Milhes M."/>
            <person name="Lampietro C."/>
            <person name="Lopez Roques C."/>
            <person name="Donnadieu C."/>
            <person name="Braasch I."/>
            <person name="Desvignes T."/>
            <person name="Postlethwait J."/>
            <person name="Bobe J."/>
            <person name="Guiguen Y."/>
            <person name="Dirks R."/>
        </authorList>
    </citation>
    <scope>NUCLEOTIDE SEQUENCE</scope>
    <source>
        <strain evidence="6">Tag_6206</strain>
        <tissue evidence="6">Liver</tissue>
    </source>
</reference>
<gene>
    <name evidence="6" type="ORF">ANANG_G00010790</name>
</gene>
<evidence type="ECO:0000256" key="3">
    <source>
        <dbReference type="SAM" id="MobiDB-lite"/>
    </source>
</evidence>
<dbReference type="InterPro" id="IPR000651">
    <property type="entry name" value="Ras-like_Gua-exchang_fac_N"/>
</dbReference>
<feature type="domain" description="Ras-GEF" evidence="4">
    <location>
        <begin position="797"/>
        <end position="1032"/>
    </location>
</feature>
<dbReference type="InterPro" id="IPR001895">
    <property type="entry name" value="RASGEF_cat_dom"/>
</dbReference>
<dbReference type="PANTHER" id="PTHR23113:SF26">
    <property type="entry name" value="RAP GUANINE NUCLEOTIDE EXCHANGE FACTOR 5"/>
    <property type="match status" value="1"/>
</dbReference>
<dbReference type="PROSITE" id="PS50186">
    <property type="entry name" value="DEP"/>
    <property type="match status" value="1"/>
</dbReference>
<feature type="region of interest" description="Disordered" evidence="3">
    <location>
        <begin position="364"/>
        <end position="450"/>
    </location>
</feature>
<keyword evidence="7" id="KW-1185">Reference proteome</keyword>
<evidence type="ECO:0000259" key="5">
    <source>
        <dbReference type="PROSITE" id="PS50186"/>
    </source>
</evidence>
<dbReference type="GO" id="GO:0005085">
    <property type="term" value="F:guanyl-nucleotide exchange factor activity"/>
    <property type="evidence" value="ECO:0007669"/>
    <property type="project" value="UniProtKB-KW"/>
</dbReference>
<dbReference type="InterPro" id="IPR023578">
    <property type="entry name" value="Ras_GEF_dom_sf"/>
</dbReference>
<evidence type="ECO:0000259" key="4">
    <source>
        <dbReference type="PROSITE" id="PS50009"/>
    </source>
</evidence>
<evidence type="ECO:0000256" key="1">
    <source>
        <dbReference type="ARBA" id="ARBA00022658"/>
    </source>
</evidence>
<dbReference type="EMBL" id="JAFIRN010000001">
    <property type="protein sequence ID" value="KAG5856710.1"/>
    <property type="molecule type" value="Genomic_DNA"/>
</dbReference>
<dbReference type="AlphaFoldDB" id="A0A9D3S6F8"/>
<feature type="compositionally biased region" description="Low complexity" evidence="3">
    <location>
        <begin position="474"/>
        <end position="486"/>
    </location>
</feature>
<evidence type="ECO:0008006" key="8">
    <source>
        <dbReference type="Google" id="ProtNLM"/>
    </source>
</evidence>
<dbReference type="InterPro" id="IPR008937">
    <property type="entry name" value="Ras-like_GEF"/>
</dbReference>
<dbReference type="SMART" id="SM00229">
    <property type="entry name" value="RasGEFN"/>
    <property type="match status" value="1"/>
</dbReference>
<dbReference type="SUPFAM" id="SSF48366">
    <property type="entry name" value="Ras GEF"/>
    <property type="match status" value="1"/>
</dbReference>
<comment type="caution">
    <text evidence="6">The sequence shown here is derived from an EMBL/GenBank/DDBJ whole genome shotgun (WGS) entry which is preliminary data.</text>
</comment>
<protein>
    <recommendedName>
        <fullName evidence="8">Rap guanine nucleotide exchange factor 5</fullName>
    </recommendedName>
</protein>
<dbReference type="InterPro" id="IPR036390">
    <property type="entry name" value="WH_DNA-bd_sf"/>
</dbReference>
<feature type="region of interest" description="Disordered" evidence="3">
    <location>
        <begin position="503"/>
        <end position="529"/>
    </location>
</feature>
<dbReference type="InterPro" id="IPR036964">
    <property type="entry name" value="RASGEF_cat_dom_sf"/>
</dbReference>
<dbReference type="Gene3D" id="3.10.20.90">
    <property type="entry name" value="Phosphatidylinositol 3-kinase Catalytic Subunit, Chain A, domain 1"/>
    <property type="match status" value="1"/>
</dbReference>
<dbReference type="GO" id="GO:0005886">
    <property type="term" value="C:plasma membrane"/>
    <property type="evidence" value="ECO:0007669"/>
    <property type="project" value="TreeGrafter"/>
</dbReference>
<proteinExistence type="predicted"/>
<feature type="region of interest" description="Disordered" evidence="3">
    <location>
        <begin position="462"/>
        <end position="486"/>
    </location>
</feature>
<feature type="compositionally biased region" description="Low complexity" evidence="3">
    <location>
        <begin position="389"/>
        <end position="432"/>
    </location>
</feature>
<dbReference type="CDD" id="cd00155">
    <property type="entry name" value="RasGEF"/>
    <property type="match status" value="1"/>
</dbReference>
<accession>A0A9D3S6F8</accession>
<dbReference type="Pfam" id="PF00617">
    <property type="entry name" value="RasGEF"/>
    <property type="match status" value="1"/>
</dbReference>
<evidence type="ECO:0000256" key="2">
    <source>
        <dbReference type="PROSITE-ProRule" id="PRU00168"/>
    </source>
</evidence>
<dbReference type="Gene3D" id="1.20.870.10">
    <property type="entry name" value="Son of sevenless (SoS) protein Chain: S domain 1"/>
    <property type="match status" value="2"/>
</dbReference>
<feature type="domain" description="DEP" evidence="5">
    <location>
        <begin position="90"/>
        <end position="165"/>
    </location>
</feature>
<evidence type="ECO:0000313" key="7">
    <source>
        <dbReference type="Proteomes" id="UP001044222"/>
    </source>
</evidence>